<evidence type="ECO:0000313" key="1">
    <source>
        <dbReference type="EMBL" id="ABE64060.1"/>
    </source>
</evidence>
<dbReference type="Gene3D" id="2.60.120.260">
    <property type="entry name" value="Galactose-binding domain-like"/>
    <property type="match status" value="1"/>
</dbReference>
<dbReference type="Proteomes" id="UP000001953">
    <property type="component" value="Chromosome"/>
</dbReference>
<proteinExistence type="predicted"/>
<accession>Q1QI87</accession>
<evidence type="ECO:0000313" key="2">
    <source>
        <dbReference type="Proteomes" id="UP000001953"/>
    </source>
</evidence>
<sequence length="568" mass="59922">MSSLSRFKSSVANGWSKTLWDGLIDAMEGRLAPLEENLGLDRTTRDAIIARGLTVIELQIAPVVQQAEDKLSTIEQMRVDSIAAYAVIQALADQDLGAVIEPLLIESRSTLDDINQLLSDIEAAVADIQRKSEKDAPAGYAGLDASGKLPFDKLSGVPAAAEGTAGVAKLATGAEVNTGSDAAKVITPAALISRTATTDRTGLVELATGTEAAAGIDTDRAVTAAGLRATLDGQAVRIDAAQMLLASQKGRARANIDAGILSGFRNKIINGNFDVWQRGTTQTSLGYGSDDRWLNDVFESTQSHSQQNFTLGQTDVPGNPKYFSRTVVTSGVTSTCAVVKKQRIEDVRTLSGRVATLTFYAKADASKSIAFSIEQGFGTGGAPSSNVNPAGTKVNLTTSWQKFTQTVSIPSISGKTLGTDENSWLQVSFWFNAGSSFDSRTGALGLQSGTFDIARVSLVEGDATAEADPFSPRHIQQEVALCQRYFCIQDASVRGYSRSGVMTETPVYWPVMMRASPTVSLVSAGTVSNCTAVVAAKVTPTSARFGAQANSDGEFYAINAILTADAEL</sequence>
<gene>
    <name evidence="1" type="ordered locus">Nham_3328</name>
</gene>
<protein>
    <submittedName>
        <fullName evidence="1">Uncharacterized protein</fullName>
    </submittedName>
</protein>
<dbReference type="KEGG" id="nha:Nham_3328"/>
<dbReference type="HOGENOM" id="CLU_479686_0_0_5"/>
<reference evidence="1 2" key="1">
    <citation type="submission" date="2006-03" db="EMBL/GenBank/DDBJ databases">
        <title>Complete sequence of chromosome of Nitrobacter hamburgensis X14.</title>
        <authorList>
            <consortium name="US DOE Joint Genome Institute"/>
            <person name="Copeland A."/>
            <person name="Lucas S."/>
            <person name="Lapidus A."/>
            <person name="Barry K."/>
            <person name="Detter J.C."/>
            <person name="Glavina del Rio T."/>
            <person name="Hammon N."/>
            <person name="Israni S."/>
            <person name="Dalin E."/>
            <person name="Tice H."/>
            <person name="Pitluck S."/>
            <person name="Chain P."/>
            <person name="Malfatti S."/>
            <person name="Shin M."/>
            <person name="Vergez L."/>
            <person name="Schmutz J."/>
            <person name="Larimer F."/>
            <person name="Land M."/>
            <person name="Hauser L."/>
            <person name="Kyrpides N."/>
            <person name="Ivanova N."/>
            <person name="Ward B."/>
            <person name="Arp D."/>
            <person name="Klotz M."/>
            <person name="Stein L."/>
            <person name="O'Mullan G."/>
            <person name="Starkenburg S."/>
            <person name="Sayavedra L."/>
            <person name="Poret-Peterson A.T."/>
            <person name="Gentry M.E."/>
            <person name="Bruce D."/>
            <person name="Richardson P."/>
        </authorList>
    </citation>
    <scope>NUCLEOTIDE SEQUENCE [LARGE SCALE GENOMIC DNA]</scope>
    <source>
        <strain evidence="2">DSM 10229 / NCIMB 13809 / X14</strain>
    </source>
</reference>
<dbReference type="InterPro" id="IPR008979">
    <property type="entry name" value="Galactose-bd-like_sf"/>
</dbReference>
<dbReference type="EMBL" id="CP000319">
    <property type="protein sequence ID" value="ABE64060.1"/>
    <property type="molecule type" value="Genomic_DNA"/>
</dbReference>
<dbReference type="RefSeq" id="WP_011511713.1">
    <property type="nucleotide sequence ID" value="NC_007964.1"/>
</dbReference>
<dbReference type="eggNOG" id="COG5301">
    <property type="taxonomic scope" value="Bacteria"/>
</dbReference>
<name>Q1QI87_NITHX</name>
<organism evidence="1 2">
    <name type="scientific">Nitrobacter hamburgensis (strain DSM 10229 / NCIMB 13809 / X14)</name>
    <dbReference type="NCBI Taxonomy" id="323097"/>
    <lineage>
        <taxon>Bacteria</taxon>
        <taxon>Pseudomonadati</taxon>
        <taxon>Pseudomonadota</taxon>
        <taxon>Alphaproteobacteria</taxon>
        <taxon>Hyphomicrobiales</taxon>
        <taxon>Nitrobacteraceae</taxon>
        <taxon>Nitrobacter</taxon>
    </lineage>
</organism>
<dbReference type="AlphaFoldDB" id="Q1QI87"/>
<dbReference type="SUPFAM" id="SSF49785">
    <property type="entry name" value="Galactose-binding domain-like"/>
    <property type="match status" value="1"/>
</dbReference>
<dbReference type="OrthoDB" id="9810174at2"/>
<keyword evidence="2" id="KW-1185">Reference proteome</keyword>
<dbReference type="STRING" id="323097.Nham_3328"/>